<feature type="binding site" evidence="2">
    <location>
        <position position="105"/>
    </location>
    <ligand>
        <name>Fe cation</name>
        <dbReference type="ChEBI" id="CHEBI:24875"/>
    </ligand>
</feature>
<keyword evidence="7" id="KW-1185">Reference proteome</keyword>
<proteinExistence type="inferred from homology"/>
<comment type="cofactor">
    <cofactor evidence="2">
        <name>Fe cation</name>
        <dbReference type="ChEBI" id="CHEBI:24875"/>
    </cofactor>
    <text evidence="2">Binds 1 Fe cation per subunit.</text>
</comment>
<feature type="domain" description="Pirin N-terminal" evidence="4">
    <location>
        <begin position="21"/>
        <end position="121"/>
    </location>
</feature>
<evidence type="ECO:0000313" key="7">
    <source>
        <dbReference type="Proteomes" id="UP000276260"/>
    </source>
</evidence>
<keyword evidence="2" id="KW-0408">Iron</keyword>
<dbReference type="InterPro" id="IPR003829">
    <property type="entry name" value="Pirin_N_dom"/>
</dbReference>
<dbReference type="CDD" id="cd02909">
    <property type="entry name" value="cupin_pirin_N"/>
    <property type="match status" value="1"/>
</dbReference>
<dbReference type="Pfam" id="PF02678">
    <property type="entry name" value="Pirin"/>
    <property type="match status" value="1"/>
</dbReference>
<evidence type="ECO:0000256" key="2">
    <source>
        <dbReference type="PIRSR" id="PIRSR006232-1"/>
    </source>
</evidence>
<dbReference type="PIRSF" id="PIRSF006232">
    <property type="entry name" value="Pirin"/>
    <property type="match status" value="1"/>
</dbReference>
<evidence type="ECO:0000259" key="5">
    <source>
        <dbReference type="Pfam" id="PF05726"/>
    </source>
</evidence>
<organism evidence="6 7">
    <name type="scientific">Rheinheimera mesophila</name>
    <dbReference type="NCBI Taxonomy" id="1547515"/>
    <lineage>
        <taxon>Bacteria</taxon>
        <taxon>Pseudomonadati</taxon>
        <taxon>Pseudomonadota</taxon>
        <taxon>Gammaproteobacteria</taxon>
        <taxon>Chromatiales</taxon>
        <taxon>Chromatiaceae</taxon>
        <taxon>Rheinheimera</taxon>
    </lineage>
</organism>
<feature type="binding site" evidence="2">
    <location>
        <position position="59"/>
    </location>
    <ligand>
        <name>Fe cation</name>
        <dbReference type="ChEBI" id="CHEBI:24875"/>
    </ligand>
</feature>
<sequence length="294" mass="32017">MTARTLKQLIPAMLASDGAGVKIKRSLGQSQGVRLDPFLMLDAFGSDKADDYIAGFPAHPHRGFETVTYMLDGHMLHEDHLGNKGHLTSGGVQWMTAGRGIIHSEMPQQESGLMRGFQLWINLPAAEKMKEAAYVDIPATDIPLEQLTEQSFVKVIAGETVVNGKTVRGPIFGLSTEPLYLDVQLDAGQSLTLPVTAGHNAYVYPFEGEVFVEGLKVANHHGAVLTDGDSVTVSAKDKARFILLSAKPIKEPVVQYGPFVMNKPEEIEQAIRDYQAGKLTNNQQAKTIAIHKSN</sequence>
<accession>A0A3P3QE87</accession>
<feature type="domain" description="Pirin C-terminal" evidence="5">
    <location>
        <begin position="180"/>
        <end position="279"/>
    </location>
</feature>
<evidence type="ECO:0000256" key="1">
    <source>
        <dbReference type="ARBA" id="ARBA00008416"/>
    </source>
</evidence>
<name>A0A3P3QE87_9GAMM</name>
<reference evidence="6 7" key="1">
    <citation type="submission" date="2018-11" db="EMBL/GenBank/DDBJ databases">
        <title>Draft genome analysis of Rheinheimera mesophila isolated from an industrial waste site.</title>
        <authorList>
            <person name="Yu Q."/>
            <person name="Qi Y."/>
            <person name="Zhang H."/>
            <person name="Lu Y."/>
            <person name="Pu J."/>
        </authorList>
    </citation>
    <scope>NUCLEOTIDE SEQUENCE [LARGE SCALE GENOMIC DNA]</scope>
    <source>
        <strain evidence="6 7">IITR13</strain>
    </source>
</reference>
<gene>
    <name evidence="6" type="ORF">EIK76_13405</name>
</gene>
<keyword evidence="2" id="KW-0479">Metal-binding</keyword>
<dbReference type="Gene3D" id="2.60.120.10">
    <property type="entry name" value="Jelly Rolls"/>
    <property type="match status" value="2"/>
</dbReference>
<dbReference type="RefSeq" id="WP_046519516.1">
    <property type="nucleotide sequence ID" value="NZ_LAVS01000012.1"/>
</dbReference>
<evidence type="ECO:0000256" key="3">
    <source>
        <dbReference type="RuleBase" id="RU003457"/>
    </source>
</evidence>
<comment type="caution">
    <text evidence="6">The sequence shown here is derived from an EMBL/GenBank/DDBJ whole genome shotgun (WGS) entry which is preliminary data.</text>
</comment>
<dbReference type="PANTHER" id="PTHR13903:SF8">
    <property type="entry name" value="PIRIN"/>
    <property type="match status" value="1"/>
</dbReference>
<feature type="binding site" evidence="2">
    <location>
        <position position="103"/>
    </location>
    <ligand>
        <name>Fe cation</name>
        <dbReference type="ChEBI" id="CHEBI:24875"/>
    </ligand>
</feature>
<dbReference type="Pfam" id="PF05726">
    <property type="entry name" value="Pirin_C"/>
    <property type="match status" value="1"/>
</dbReference>
<dbReference type="GO" id="GO:0046872">
    <property type="term" value="F:metal ion binding"/>
    <property type="evidence" value="ECO:0007669"/>
    <property type="project" value="UniProtKB-KW"/>
</dbReference>
<dbReference type="OrthoDB" id="9780903at2"/>
<evidence type="ECO:0000313" key="6">
    <source>
        <dbReference type="EMBL" id="RRJ19451.1"/>
    </source>
</evidence>
<comment type="similarity">
    <text evidence="1 3">Belongs to the pirin family.</text>
</comment>
<dbReference type="InterPro" id="IPR011051">
    <property type="entry name" value="RmlC_Cupin_sf"/>
</dbReference>
<dbReference type="InterPro" id="IPR012093">
    <property type="entry name" value="Pirin"/>
</dbReference>
<dbReference type="SUPFAM" id="SSF51182">
    <property type="entry name" value="RmlC-like cupins"/>
    <property type="match status" value="1"/>
</dbReference>
<dbReference type="CDD" id="cd02247">
    <property type="entry name" value="cupin_pirin_C"/>
    <property type="match status" value="1"/>
</dbReference>
<protein>
    <submittedName>
        <fullName evidence="6">Pirin family protein</fullName>
    </submittedName>
</protein>
<dbReference type="PANTHER" id="PTHR13903">
    <property type="entry name" value="PIRIN-RELATED"/>
    <property type="match status" value="1"/>
</dbReference>
<dbReference type="Proteomes" id="UP000276260">
    <property type="component" value="Unassembled WGS sequence"/>
</dbReference>
<feature type="binding site" evidence="2">
    <location>
        <position position="61"/>
    </location>
    <ligand>
        <name>Fe cation</name>
        <dbReference type="ChEBI" id="CHEBI:24875"/>
    </ligand>
</feature>
<dbReference type="InterPro" id="IPR014710">
    <property type="entry name" value="RmlC-like_jellyroll"/>
</dbReference>
<dbReference type="AlphaFoldDB" id="A0A3P3QE87"/>
<evidence type="ECO:0000259" key="4">
    <source>
        <dbReference type="Pfam" id="PF02678"/>
    </source>
</evidence>
<dbReference type="EMBL" id="RRCF01000004">
    <property type="protein sequence ID" value="RRJ19451.1"/>
    <property type="molecule type" value="Genomic_DNA"/>
</dbReference>
<dbReference type="InterPro" id="IPR008778">
    <property type="entry name" value="Pirin_C_dom"/>
</dbReference>